<sequence length="635" mass="71866">MDNVRCQSLFFISLPELRKHCTVKVTVNSHLTATEIRTAQRKMCRQLLLLHQDILSSPVPGTLNQISVIMTMEMPERVVPAVFQTCLSYTLIAKLAPEWNQAGHLLIQGIYLAAMDINVSETQICISVEVYKIQLLPPKLDDFNISENILKKFHSDNNTNIQRFSILSNWCYVLPSMKMGQITNISHKIPSDSPFQCYGDLQLHWENLYGYILPEDPQPYCSIYFKPIGEHLFTYPLNNCISDWVIQFFPKVDLEAVLNTYITDVKTIISHTCGFPLAMTSKALYATKDLIRSSLQNVNSKPANLSVKTKEKATLLQETSNKYVSSPSTCTLQNSHKMELKSNQLKFSTFTDSSVVAKDRTAGAKEKDYSRKQWETPKEPPQMNCNETFKISENSLKREPNRIIPIFKGKLLQMDRKTAKVLPERKNLTILQKLIKADKTAKLGVLKSSADQINKLLADTSLQNTRNRSALKKQSGKNKVKSTELGLKEKNKDDEHLSNYALVNEEVLGSNSKKTSHQGLDSSLIHTNHLSMHPASTACQHGNKPPNTITHKTTLSTRSKKTHLSTFCLYMDEGNPRTFQNQNPPEEAKIKGYKSRSTAQRRTKKGSKKEPPSSLSKETIKISSHQLLFTSKCSR</sequence>
<evidence type="ECO:0000313" key="4">
    <source>
        <dbReference type="Proteomes" id="UP000694421"/>
    </source>
</evidence>
<dbReference type="PANTHER" id="PTHR28495">
    <property type="entry name" value="HYPOTHETICAL PROTEIN LOC100359752"/>
    <property type="match status" value="1"/>
</dbReference>
<dbReference type="PANTHER" id="PTHR28495:SF1">
    <property type="entry name" value="GENE, 17266-RELATED"/>
    <property type="match status" value="1"/>
</dbReference>
<evidence type="ECO:0000313" key="3">
    <source>
        <dbReference type="Ensembl" id="ENSSMRP00000004952.1"/>
    </source>
</evidence>
<accession>A0A8D0BEV0</accession>
<keyword evidence="4" id="KW-1185">Reference proteome</keyword>
<organism evidence="3 4">
    <name type="scientific">Salvator merianae</name>
    <name type="common">Argentine black and white tegu</name>
    <name type="synonym">Tupinambis merianae</name>
    <dbReference type="NCBI Taxonomy" id="96440"/>
    <lineage>
        <taxon>Eukaryota</taxon>
        <taxon>Metazoa</taxon>
        <taxon>Chordata</taxon>
        <taxon>Craniata</taxon>
        <taxon>Vertebrata</taxon>
        <taxon>Euteleostomi</taxon>
        <taxon>Lepidosauria</taxon>
        <taxon>Squamata</taxon>
        <taxon>Bifurcata</taxon>
        <taxon>Unidentata</taxon>
        <taxon>Episquamata</taxon>
        <taxon>Laterata</taxon>
        <taxon>Teiioidea</taxon>
        <taxon>Teiidae</taxon>
        <taxon>Salvator</taxon>
    </lineage>
</organism>
<dbReference type="Pfam" id="PF15813">
    <property type="entry name" value="DUF4708"/>
    <property type="match status" value="1"/>
</dbReference>
<feature type="region of interest" description="Disordered" evidence="1">
    <location>
        <begin position="575"/>
        <end position="621"/>
    </location>
</feature>
<dbReference type="GO" id="GO:0008584">
    <property type="term" value="P:male gonad development"/>
    <property type="evidence" value="ECO:0007669"/>
    <property type="project" value="Ensembl"/>
</dbReference>
<evidence type="ECO:0000259" key="2">
    <source>
        <dbReference type="Pfam" id="PF15813"/>
    </source>
</evidence>
<evidence type="ECO:0000256" key="1">
    <source>
        <dbReference type="SAM" id="MobiDB-lite"/>
    </source>
</evidence>
<dbReference type="Ensembl" id="ENSSMRT00000005837.1">
    <property type="protein sequence ID" value="ENSSMRP00000004952.1"/>
    <property type="gene ID" value="ENSSMRG00000004070.1"/>
</dbReference>
<dbReference type="Proteomes" id="UP000694421">
    <property type="component" value="Unplaced"/>
</dbReference>
<dbReference type="GeneTree" id="ENSGT00390000007627"/>
<dbReference type="OMA" id="DFQMHWK"/>
<dbReference type="AlphaFoldDB" id="A0A8D0BEV0"/>
<feature type="compositionally biased region" description="Basic residues" evidence="1">
    <location>
        <begin position="469"/>
        <end position="480"/>
    </location>
</feature>
<protein>
    <submittedName>
        <fullName evidence="3">Chromosome 18 open reading frame 63</fullName>
    </submittedName>
</protein>
<dbReference type="InterPro" id="IPR031643">
    <property type="entry name" value="DUF4708"/>
</dbReference>
<proteinExistence type="predicted"/>
<name>A0A8D0BEV0_SALMN</name>
<reference evidence="3" key="1">
    <citation type="submission" date="2025-08" db="UniProtKB">
        <authorList>
            <consortium name="Ensembl"/>
        </authorList>
    </citation>
    <scope>IDENTIFICATION</scope>
</reference>
<reference evidence="3" key="2">
    <citation type="submission" date="2025-09" db="UniProtKB">
        <authorList>
            <consortium name="Ensembl"/>
        </authorList>
    </citation>
    <scope>IDENTIFICATION</scope>
</reference>
<feature type="region of interest" description="Disordered" evidence="1">
    <location>
        <begin position="465"/>
        <end position="492"/>
    </location>
</feature>
<feature type="compositionally biased region" description="Basic residues" evidence="1">
    <location>
        <begin position="591"/>
        <end position="607"/>
    </location>
</feature>
<feature type="domain" description="DUF4708" evidence="2">
    <location>
        <begin position="7"/>
        <end position="250"/>
    </location>
</feature>